<dbReference type="Proteomes" id="UP000261739">
    <property type="component" value="Unassembled WGS sequence"/>
</dbReference>
<protein>
    <submittedName>
        <fullName evidence="2">Dihydrofolate reductase</fullName>
    </submittedName>
</protein>
<dbReference type="SUPFAM" id="SSF53597">
    <property type="entry name" value="Dihydrofolate reductase-like"/>
    <property type="match status" value="1"/>
</dbReference>
<dbReference type="GO" id="GO:0009231">
    <property type="term" value="P:riboflavin biosynthetic process"/>
    <property type="evidence" value="ECO:0007669"/>
    <property type="project" value="InterPro"/>
</dbReference>
<dbReference type="Gene3D" id="3.40.430.10">
    <property type="entry name" value="Dihydrofolate Reductase, subunit A"/>
    <property type="match status" value="1"/>
</dbReference>
<dbReference type="InterPro" id="IPR050765">
    <property type="entry name" value="Riboflavin_Biosynth_HTPR"/>
</dbReference>
<name>A0A3D4SWV2_9CORY</name>
<evidence type="ECO:0000259" key="1">
    <source>
        <dbReference type="Pfam" id="PF01872"/>
    </source>
</evidence>
<dbReference type="RefSeq" id="WP_273051121.1">
    <property type="nucleotide sequence ID" value="NZ_DAITTW010000008.1"/>
</dbReference>
<dbReference type="InterPro" id="IPR002734">
    <property type="entry name" value="RibDG_C"/>
</dbReference>
<dbReference type="InterPro" id="IPR024072">
    <property type="entry name" value="DHFR-like_dom_sf"/>
</dbReference>
<feature type="domain" description="Bacterial bifunctional deaminase-reductase C-terminal" evidence="1">
    <location>
        <begin position="2"/>
        <end position="172"/>
    </location>
</feature>
<dbReference type="PANTHER" id="PTHR38011:SF11">
    <property type="entry name" value="2,5-DIAMINO-6-RIBOSYLAMINO-4(3H)-PYRIMIDINONE 5'-PHOSPHATE REDUCTASE"/>
    <property type="match status" value="1"/>
</dbReference>
<dbReference type="AlphaFoldDB" id="A0A3D4SWV2"/>
<evidence type="ECO:0000313" key="2">
    <source>
        <dbReference type="EMBL" id="HCT13746.1"/>
    </source>
</evidence>
<accession>A0A3D4SWV2</accession>
<dbReference type="PANTHER" id="PTHR38011">
    <property type="entry name" value="DIHYDROFOLATE REDUCTASE FAMILY PROTEIN (AFU_ORTHOLOGUE AFUA_8G06820)"/>
    <property type="match status" value="1"/>
</dbReference>
<dbReference type="STRING" id="863239.GCA_000213935_02739"/>
<dbReference type="EMBL" id="DQID01000080">
    <property type="protein sequence ID" value="HCT13746.1"/>
    <property type="molecule type" value="Genomic_DNA"/>
</dbReference>
<comment type="caution">
    <text evidence="2">The sequence shown here is derived from an EMBL/GenBank/DDBJ whole genome shotgun (WGS) entry which is preliminary data.</text>
</comment>
<dbReference type="GO" id="GO:0008703">
    <property type="term" value="F:5-amino-6-(5-phosphoribosylamino)uracil reductase activity"/>
    <property type="evidence" value="ECO:0007669"/>
    <property type="project" value="InterPro"/>
</dbReference>
<reference evidence="2 3" key="1">
    <citation type="journal article" date="2018" name="Nat. Biotechnol.">
        <title>A standardized bacterial taxonomy based on genome phylogeny substantially revises the tree of life.</title>
        <authorList>
            <person name="Parks D.H."/>
            <person name="Chuvochina M."/>
            <person name="Waite D.W."/>
            <person name="Rinke C."/>
            <person name="Skarshewski A."/>
            <person name="Chaumeil P.A."/>
            <person name="Hugenholtz P."/>
        </authorList>
    </citation>
    <scope>NUCLEOTIDE SEQUENCE [LARGE SCALE GENOMIC DNA]</scope>
    <source>
        <strain evidence="2">UBA11247</strain>
    </source>
</reference>
<dbReference type="Pfam" id="PF01872">
    <property type="entry name" value="RibD_C"/>
    <property type="match status" value="1"/>
</dbReference>
<evidence type="ECO:0000313" key="3">
    <source>
        <dbReference type="Proteomes" id="UP000261739"/>
    </source>
</evidence>
<organism evidence="2 3">
    <name type="scientific">Corynebacterium nuruki</name>
    <dbReference type="NCBI Taxonomy" id="1032851"/>
    <lineage>
        <taxon>Bacteria</taxon>
        <taxon>Bacillati</taxon>
        <taxon>Actinomycetota</taxon>
        <taxon>Actinomycetes</taxon>
        <taxon>Mycobacteriales</taxon>
        <taxon>Corynebacteriaceae</taxon>
        <taxon>Corynebacterium</taxon>
    </lineage>
</organism>
<gene>
    <name evidence="2" type="ORF">DIW82_02825</name>
</gene>
<proteinExistence type="predicted"/>
<sequence length="183" mass="19777">MHVTYATATTANGFLATLDDSLAWLFAVTGDTPDLDALYAAANAVVMGSSTYEWLLRDRTLNDDPDGWASAFGDTPVVVFTTRALRVPDGADVRFLSGPVTDNVTALRRISGDGTVWVQGGGDLAGQFLDADLLDDITLHISPAFLSEGKPLFPRNLASDRLTLVDVRRTGQFIEATWQVRND</sequence>